<evidence type="ECO:0000259" key="4">
    <source>
        <dbReference type="Pfam" id="PF07804"/>
    </source>
</evidence>
<comment type="similarity">
    <text evidence="1">Belongs to the HipA Ser/Thr kinase family.</text>
</comment>
<keyword evidence="2" id="KW-0808">Transferase</keyword>
<dbReference type="Pfam" id="PF07804">
    <property type="entry name" value="HipA_C"/>
    <property type="match status" value="1"/>
</dbReference>
<reference evidence="5 6" key="1">
    <citation type="submission" date="2008-05" db="EMBL/GenBank/DDBJ databases">
        <title>Complete sequence of chromosome of Geobacter lovleyi SZ.</title>
        <authorList>
            <consortium name="US DOE Joint Genome Institute"/>
            <person name="Lucas S."/>
            <person name="Copeland A."/>
            <person name="Lapidus A."/>
            <person name="Glavina del Rio T."/>
            <person name="Dalin E."/>
            <person name="Tice H."/>
            <person name="Bruce D."/>
            <person name="Goodwin L."/>
            <person name="Pitluck S."/>
            <person name="Chertkov O."/>
            <person name="Meincke L."/>
            <person name="Brettin T."/>
            <person name="Detter J.C."/>
            <person name="Han C."/>
            <person name="Tapia R."/>
            <person name="Kuske C.R."/>
            <person name="Schmutz J."/>
            <person name="Larimer F."/>
            <person name="Land M."/>
            <person name="Hauser L."/>
            <person name="Kyrpides N."/>
            <person name="Mikhailova N."/>
            <person name="Sung Y."/>
            <person name="Fletcher K.E."/>
            <person name="Ritalahti K.M."/>
            <person name="Loeffler F.E."/>
            <person name="Richardson P."/>
        </authorList>
    </citation>
    <scope>NUCLEOTIDE SEQUENCE [LARGE SCALE GENOMIC DNA]</scope>
    <source>
        <strain evidence="6">ATCC BAA-1151 / DSM 17278 / SZ</strain>
    </source>
</reference>
<dbReference type="EMBL" id="CP001089">
    <property type="protein sequence ID" value="ACD96231.1"/>
    <property type="molecule type" value="Genomic_DNA"/>
</dbReference>
<dbReference type="GO" id="GO:0005829">
    <property type="term" value="C:cytosol"/>
    <property type="evidence" value="ECO:0007669"/>
    <property type="project" value="TreeGrafter"/>
</dbReference>
<dbReference type="eggNOG" id="COG3550">
    <property type="taxonomic scope" value="Bacteria"/>
</dbReference>
<feature type="domain" description="HipA-like C-terminal" evidence="4">
    <location>
        <begin position="163"/>
        <end position="342"/>
    </location>
</feature>
<proteinExistence type="inferred from homology"/>
<gene>
    <name evidence="5" type="ordered locus">Glov_2517</name>
</gene>
<dbReference type="AlphaFoldDB" id="B3E684"/>
<dbReference type="Proteomes" id="UP000002420">
    <property type="component" value="Chromosome"/>
</dbReference>
<evidence type="ECO:0000313" key="5">
    <source>
        <dbReference type="EMBL" id="ACD96231.1"/>
    </source>
</evidence>
<sequence length="426" mass="48200">MNVTIELYIDYRWQTVGRFSPDKNTLELGIAGSGVFEYEIDYTVERLDNQPQWRSGLNYPVSFELFRSDRWPAFLLDIMPSGAGRRVWLRRLELQDRASADWELLCRGSGNPPGNMRIAEAVIPSPEQRHPGFSRDDIITRHADFIEYAEQRGAVVTGATDVQGDAPKFLVCRDRNLRWHPDGSLPDSELLDCWLVKFPRGRSDADRTVLRNEAPYLEVARRFGLRVAQPLEFCNDTLFIPRFDRTVTDAGVQRHGFETLSSVTGIAEFGKRGDHGLFCAAIARYADQPQNEITEYLRRDILNCALRNTDNHGRNTALFKLADARVQLTPLYDFAPMFLDPEGIPRSSRWANELEAAIGRPDWDAIISTLSGVIDADILRSTLHRDADTVARLPETMSACGVEASVIERLTQRCNEIAADLRTLKG</sequence>
<evidence type="ECO:0000256" key="1">
    <source>
        <dbReference type="ARBA" id="ARBA00010164"/>
    </source>
</evidence>
<dbReference type="InterPro" id="IPR052028">
    <property type="entry name" value="HipA_Ser/Thr_kinase"/>
</dbReference>
<organism evidence="5 6">
    <name type="scientific">Trichlorobacter lovleyi (strain ATCC BAA-1151 / DSM 17278 / SZ)</name>
    <name type="common">Geobacter lovleyi</name>
    <dbReference type="NCBI Taxonomy" id="398767"/>
    <lineage>
        <taxon>Bacteria</taxon>
        <taxon>Pseudomonadati</taxon>
        <taxon>Thermodesulfobacteriota</taxon>
        <taxon>Desulfuromonadia</taxon>
        <taxon>Geobacterales</taxon>
        <taxon>Geobacteraceae</taxon>
        <taxon>Trichlorobacter</taxon>
    </lineage>
</organism>
<name>B3E684_TRIL1</name>
<evidence type="ECO:0000256" key="2">
    <source>
        <dbReference type="ARBA" id="ARBA00022679"/>
    </source>
</evidence>
<evidence type="ECO:0000313" key="6">
    <source>
        <dbReference type="Proteomes" id="UP000002420"/>
    </source>
</evidence>
<dbReference type="PANTHER" id="PTHR37419:SF8">
    <property type="entry name" value="TOXIN YJJJ"/>
    <property type="match status" value="1"/>
</dbReference>
<dbReference type="PANTHER" id="PTHR37419">
    <property type="entry name" value="SERINE/THREONINE-PROTEIN KINASE TOXIN HIPA"/>
    <property type="match status" value="1"/>
</dbReference>
<dbReference type="InterPro" id="IPR012893">
    <property type="entry name" value="HipA-like_C"/>
</dbReference>
<dbReference type="PIRSF" id="PIRSF028135">
    <property type="entry name" value="UCP028135_HipA-like"/>
    <property type="match status" value="1"/>
</dbReference>
<keyword evidence="6" id="KW-1185">Reference proteome</keyword>
<dbReference type="InterPro" id="IPR016869">
    <property type="entry name" value="UCP028135_HipA-like"/>
</dbReference>
<protein>
    <submittedName>
        <fullName evidence="5">HipA domain protein</fullName>
    </submittedName>
</protein>
<dbReference type="GO" id="GO:0004674">
    <property type="term" value="F:protein serine/threonine kinase activity"/>
    <property type="evidence" value="ECO:0007669"/>
    <property type="project" value="TreeGrafter"/>
</dbReference>
<dbReference type="RefSeq" id="WP_012470563.1">
    <property type="nucleotide sequence ID" value="NC_010814.1"/>
</dbReference>
<dbReference type="HOGENOM" id="CLU_047711_0_0_7"/>
<accession>B3E684</accession>
<evidence type="ECO:0000256" key="3">
    <source>
        <dbReference type="ARBA" id="ARBA00022777"/>
    </source>
</evidence>
<dbReference type="OrthoDB" id="9805913at2"/>
<dbReference type="STRING" id="398767.Glov_2517"/>
<keyword evidence="3" id="KW-0418">Kinase</keyword>
<dbReference type="KEGG" id="glo:Glov_2517"/>